<dbReference type="InterPro" id="IPR010869">
    <property type="entry name" value="DUF1501"/>
</dbReference>
<dbReference type="InterPro" id="IPR006311">
    <property type="entry name" value="TAT_signal"/>
</dbReference>
<proteinExistence type="predicted"/>
<dbReference type="EMBL" id="QGGO01000033">
    <property type="protein sequence ID" value="PWK17819.1"/>
    <property type="molecule type" value="Genomic_DNA"/>
</dbReference>
<reference evidence="1 2" key="1">
    <citation type="submission" date="2018-05" db="EMBL/GenBank/DDBJ databases">
        <title>Genomic Encyclopedia of Archaeal and Bacterial Type Strains, Phase II (KMG-II): from individual species to whole genera.</title>
        <authorList>
            <person name="Goeker M."/>
        </authorList>
    </citation>
    <scope>NUCLEOTIDE SEQUENCE [LARGE SCALE GENOMIC DNA]</scope>
    <source>
        <strain evidence="1 2">DSM 22214</strain>
    </source>
</reference>
<dbReference type="RefSeq" id="WP_109744927.1">
    <property type="nucleotide sequence ID" value="NZ_QGGO01000033.1"/>
</dbReference>
<dbReference type="PANTHER" id="PTHR43737">
    <property type="entry name" value="BLL7424 PROTEIN"/>
    <property type="match status" value="1"/>
</dbReference>
<gene>
    <name evidence="1" type="ORF">LV89_04266</name>
</gene>
<name>A0A316DKP4_9BACT</name>
<dbReference type="PANTHER" id="PTHR43737:SF1">
    <property type="entry name" value="DUF1501 DOMAIN-CONTAINING PROTEIN"/>
    <property type="match status" value="1"/>
</dbReference>
<organism evidence="1 2">
    <name type="scientific">Arcicella aurantiaca</name>
    <dbReference type="NCBI Taxonomy" id="591202"/>
    <lineage>
        <taxon>Bacteria</taxon>
        <taxon>Pseudomonadati</taxon>
        <taxon>Bacteroidota</taxon>
        <taxon>Cytophagia</taxon>
        <taxon>Cytophagales</taxon>
        <taxon>Flectobacillaceae</taxon>
        <taxon>Arcicella</taxon>
    </lineage>
</organism>
<dbReference type="AlphaFoldDB" id="A0A316DKP4"/>
<protein>
    <submittedName>
        <fullName evidence="1">Uncharacterized protein (DUF1501 family)</fullName>
    </submittedName>
</protein>
<dbReference type="Proteomes" id="UP000245489">
    <property type="component" value="Unassembled WGS sequence"/>
</dbReference>
<comment type="caution">
    <text evidence="1">The sequence shown here is derived from an EMBL/GenBank/DDBJ whole genome shotgun (WGS) entry which is preliminary data.</text>
</comment>
<dbReference type="OrthoDB" id="9779968at2"/>
<dbReference type="PROSITE" id="PS51318">
    <property type="entry name" value="TAT"/>
    <property type="match status" value="1"/>
</dbReference>
<dbReference type="Pfam" id="PF07394">
    <property type="entry name" value="DUF1501"/>
    <property type="match status" value="1"/>
</dbReference>
<evidence type="ECO:0000313" key="2">
    <source>
        <dbReference type="Proteomes" id="UP000245489"/>
    </source>
</evidence>
<evidence type="ECO:0000313" key="1">
    <source>
        <dbReference type="EMBL" id="PWK17819.1"/>
    </source>
</evidence>
<sequence length="401" mass="45085">MASRREFIQKSAFATVGTMLIPNFLKGFEQQALAQLQSQNQGKILVIVQLSGGNDGLNTVVPFRNDIYYRERPSIGIKSDKVLKLNDEIGLNPALEAIRGFYDNGSMQIINNVGYPNPDRSHFRSMDIWQTGSSSSEYLKSGWLGRYLDAQCSGKCEPHAAIEVDDSLSLALKGSKVKGMAVQNPAQLYRQTKNPFLEKLAKVNHEEFDNVNYLYKTLSETISSADYIYEKSKVYQSKATYPQTELGKRMKTISELINSGVQTQVYYVSHGSFDTHVNQVNQQERLLKQYAEAMRVFMDDLKANGRTDDVMVMTFSEFGRRVKQNGSNGTDHGTANNVFVMGGKLKTDSNLMQSPDLQNLDEGDLKYKVDFRNIYATVLDKWLQTDSVAVLGKKFEGLGFV</sequence>
<keyword evidence="2" id="KW-1185">Reference proteome</keyword>
<accession>A0A316DKP4</accession>